<keyword evidence="5" id="KW-0136">Cellulose degradation</keyword>
<keyword evidence="6" id="KW-0119">Carbohydrate metabolism</keyword>
<dbReference type="InterPro" id="IPR017736">
    <property type="entry name" value="Glyco_hydro_1_beta-glucosidase"/>
</dbReference>
<dbReference type="NCBIfam" id="TIGR03356">
    <property type="entry name" value="BGL"/>
    <property type="match status" value="1"/>
</dbReference>
<name>A0ABP4XIG5_9MICO</name>
<evidence type="ECO:0000256" key="1">
    <source>
        <dbReference type="ARBA" id="ARBA00000448"/>
    </source>
</evidence>
<comment type="caution">
    <text evidence="11">The sequence shown here is derived from an EMBL/GenBank/DDBJ whole genome shotgun (WGS) entry which is preliminary data.</text>
</comment>
<feature type="active site" description="Nucleophile" evidence="9">
    <location>
        <position position="355"/>
    </location>
</feature>
<proteinExistence type="inferred from homology"/>
<keyword evidence="4 10" id="KW-0378">Hydrolase</keyword>
<keyword evidence="7 10" id="KW-0326">Glycosidase</keyword>
<evidence type="ECO:0000256" key="3">
    <source>
        <dbReference type="ARBA" id="ARBA00012744"/>
    </source>
</evidence>
<dbReference type="InterPro" id="IPR033132">
    <property type="entry name" value="GH_1_N_CS"/>
</dbReference>
<keyword evidence="8" id="KW-0624">Polysaccharide degradation</keyword>
<evidence type="ECO:0000256" key="6">
    <source>
        <dbReference type="ARBA" id="ARBA00023277"/>
    </source>
</evidence>
<dbReference type="SUPFAM" id="SSF51445">
    <property type="entry name" value="(Trans)glycosidases"/>
    <property type="match status" value="1"/>
</dbReference>
<dbReference type="InterPro" id="IPR017853">
    <property type="entry name" value="GH"/>
</dbReference>
<sequence>MPQLPPDFQFGVATSSYQIEGGVTEGGRGRSVWDDFCDRSGVIADGSNGDVACDSYHRFGEDIELMSGLDVDAYRFSIAWPRVLPDGTGSVNQAGLDYYDRLVDALCAKGIQPAATLFHWDLPSALEVDGGWLQRDTAEAFADYARIVIARLGDRVSQWMTLNEPNVFTSLGYSTGIHAPGRTLGLYALPVAHHLMLGHGLAVSALRAGGARSVGLAGNHTVVWPRSDSEADRGAAELFDTMWNRIYTDPILLGRYPEGIAAVMPGPVDIDLSVISAPIDFYGVNYYNPTCVGIPGNGSNIGANVASDLPFDHYPITGYPVTDFGWPVVPQGLTDVLTMLKERYGDRLPPVYITENGACYNDGPDANGVVADTGRIDYYNSHIRAVADAIDLGVDVRGYFAWSLLDNFEWAEGYSKRFGLVHVDFDTLVRTPKQSYAWYADLIARTKQA</sequence>
<dbReference type="InterPro" id="IPR001360">
    <property type="entry name" value="Glyco_hydro_1"/>
</dbReference>
<dbReference type="PROSITE" id="PS00653">
    <property type="entry name" value="GLYCOSYL_HYDROL_F1_2"/>
    <property type="match status" value="1"/>
</dbReference>
<comment type="catalytic activity">
    <reaction evidence="1 10">
        <text>Hydrolysis of terminal, non-reducing beta-D-glucosyl residues with release of beta-D-glucose.</text>
        <dbReference type="EC" id="3.2.1.21"/>
    </reaction>
</comment>
<gene>
    <name evidence="11" type="ORF">GCM10009811_01470</name>
</gene>
<organism evidence="11 12">
    <name type="scientific">Nostocoides veronense</name>
    <dbReference type="NCBI Taxonomy" id="330836"/>
    <lineage>
        <taxon>Bacteria</taxon>
        <taxon>Bacillati</taxon>
        <taxon>Actinomycetota</taxon>
        <taxon>Actinomycetes</taxon>
        <taxon>Micrococcales</taxon>
        <taxon>Intrasporangiaceae</taxon>
        <taxon>Nostocoides</taxon>
    </lineage>
</organism>
<reference evidence="12" key="1">
    <citation type="journal article" date="2019" name="Int. J. Syst. Evol. Microbiol.">
        <title>The Global Catalogue of Microorganisms (GCM) 10K type strain sequencing project: providing services to taxonomists for standard genome sequencing and annotation.</title>
        <authorList>
            <consortium name="The Broad Institute Genomics Platform"/>
            <consortium name="The Broad Institute Genome Sequencing Center for Infectious Disease"/>
            <person name="Wu L."/>
            <person name="Ma J."/>
        </authorList>
    </citation>
    <scope>NUCLEOTIDE SEQUENCE [LARGE SCALE GENOMIC DNA]</scope>
    <source>
        <strain evidence="12">JCM 15592</strain>
    </source>
</reference>
<dbReference type="EC" id="3.2.1.21" evidence="3 10"/>
<evidence type="ECO:0000256" key="9">
    <source>
        <dbReference type="PROSITE-ProRule" id="PRU10055"/>
    </source>
</evidence>
<evidence type="ECO:0000256" key="8">
    <source>
        <dbReference type="ARBA" id="ARBA00023326"/>
    </source>
</evidence>
<accession>A0ABP4XIG5</accession>
<evidence type="ECO:0000313" key="11">
    <source>
        <dbReference type="EMBL" id="GAA1779861.1"/>
    </source>
</evidence>
<dbReference type="Pfam" id="PF00232">
    <property type="entry name" value="Glyco_hydro_1"/>
    <property type="match status" value="1"/>
</dbReference>
<dbReference type="EMBL" id="BAAAPO010000003">
    <property type="protein sequence ID" value="GAA1779861.1"/>
    <property type="molecule type" value="Genomic_DNA"/>
</dbReference>
<dbReference type="PANTHER" id="PTHR10353">
    <property type="entry name" value="GLYCOSYL HYDROLASE"/>
    <property type="match status" value="1"/>
</dbReference>
<dbReference type="InterPro" id="IPR018120">
    <property type="entry name" value="Glyco_hydro_1_AS"/>
</dbReference>
<dbReference type="PRINTS" id="PR00131">
    <property type="entry name" value="GLHYDRLASE1"/>
</dbReference>
<dbReference type="PROSITE" id="PS00572">
    <property type="entry name" value="GLYCOSYL_HYDROL_F1_1"/>
    <property type="match status" value="1"/>
</dbReference>
<dbReference type="Proteomes" id="UP001499938">
    <property type="component" value="Unassembled WGS sequence"/>
</dbReference>
<evidence type="ECO:0000313" key="12">
    <source>
        <dbReference type="Proteomes" id="UP001499938"/>
    </source>
</evidence>
<keyword evidence="12" id="KW-1185">Reference proteome</keyword>
<comment type="similarity">
    <text evidence="2 10">Belongs to the glycosyl hydrolase 1 family.</text>
</comment>
<evidence type="ECO:0000256" key="5">
    <source>
        <dbReference type="ARBA" id="ARBA00023001"/>
    </source>
</evidence>
<evidence type="ECO:0000256" key="4">
    <source>
        <dbReference type="ARBA" id="ARBA00022801"/>
    </source>
</evidence>
<protein>
    <recommendedName>
        <fullName evidence="3 10">Beta-glucosidase</fullName>
        <ecNumber evidence="3 10">3.2.1.21</ecNumber>
    </recommendedName>
</protein>
<dbReference type="RefSeq" id="WP_344079844.1">
    <property type="nucleotide sequence ID" value="NZ_BAAAPO010000003.1"/>
</dbReference>
<dbReference type="PANTHER" id="PTHR10353:SF36">
    <property type="entry name" value="LP05116P"/>
    <property type="match status" value="1"/>
</dbReference>
<evidence type="ECO:0000256" key="10">
    <source>
        <dbReference type="RuleBase" id="RU361175"/>
    </source>
</evidence>
<dbReference type="Gene3D" id="3.20.20.80">
    <property type="entry name" value="Glycosidases"/>
    <property type="match status" value="1"/>
</dbReference>
<evidence type="ECO:0000256" key="2">
    <source>
        <dbReference type="ARBA" id="ARBA00010838"/>
    </source>
</evidence>
<evidence type="ECO:0000256" key="7">
    <source>
        <dbReference type="ARBA" id="ARBA00023295"/>
    </source>
</evidence>